<evidence type="ECO:0000256" key="7">
    <source>
        <dbReference type="SAM" id="Phobius"/>
    </source>
</evidence>
<gene>
    <name evidence="9" type="ORF">HNR53_002234</name>
</gene>
<evidence type="ECO:0000259" key="8">
    <source>
        <dbReference type="Pfam" id="PF00535"/>
    </source>
</evidence>
<dbReference type="GO" id="GO:0016757">
    <property type="term" value="F:glycosyltransferase activity"/>
    <property type="evidence" value="ECO:0007669"/>
    <property type="project" value="UniProtKB-KW"/>
</dbReference>
<keyword evidence="6 7" id="KW-0472">Membrane</keyword>
<dbReference type="InterPro" id="IPR050256">
    <property type="entry name" value="Glycosyltransferase_2"/>
</dbReference>
<dbReference type="AlphaFoldDB" id="A0A7X0LVK0"/>
<dbReference type="SUPFAM" id="SSF53448">
    <property type="entry name" value="Nucleotide-diphospho-sugar transferases"/>
    <property type="match status" value="1"/>
</dbReference>
<evidence type="ECO:0000256" key="6">
    <source>
        <dbReference type="ARBA" id="ARBA00023136"/>
    </source>
</evidence>
<keyword evidence="5 7" id="KW-1133">Transmembrane helix</keyword>
<comment type="subcellular location">
    <subcellularLocation>
        <location evidence="1">Membrane</location>
        <topology evidence="1">Multi-pass membrane protein</topology>
    </subcellularLocation>
</comment>
<dbReference type="PANTHER" id="PTHR48090:SF1">
    <property type="entry name" value="PROPHAGE BACTOPRENOL GLUCOSYL TRANSFERASE HOMOLOG"/>
    <property type="match status" value="1"/>
</dbReference>
<evidence type="ECO:0000256" key="3">
    <source>
        <dbReference type="ARBA" id="ARBA00022679"/>
    </source>
</evidence>
<keyword evidence="3 9" id="KW-0808">Transferase</keyword>
<sequence length="334" mass="37512">MKGPILTIVVPCYNEEEVLLETTKQLSAVLTNLIDDVLVSRESKILFVDDGSKDRTWDLIEKEMAENPFVKGLKLARNVGHQNALLAGLETAAAKSDCVVSIDADLQDDIGVIRTFVEKYWDGFDVVYGVRDKRETDTFFKRTTALGFYRLMNKIGIHLVPNHADFRLMSKRALEELFKYKETNLFLRGLVPLVGFKSTKVFYDRKERLAGESKYPLKKMLAFAFDGITSFSITPIRFVTFLGFLAVIISAAAGGYALFQELTGHTESGWTSIIISIWFVGGLQLLAVGIIGEYIGKIYREVKRRPRYAIEVDAFSNHGQSEQQPGILMSTVGK</sequence>
<dbReference type="Proteomes" id="UP000531594">
    <property type="component" value="Unassembled WGS sequence"/>
</dbReference>
<feature type="transmembrane region" description="Helical" evidence="7">
    <location>
        <begin position="271"/>
        <end position="295"/>
    </location>
</feature>
<protein>
    <submittedName>
        <fullName evidence="9">Glycosyltransferase involved in cell wall biosynthesis</fullName>
    </submittedName>
</protein>
<dbReference type="InterPro" id="IPR001173">
    <property type="entry name" value="Glyco_trans_2-like"/>
</dbReference>
<keyword evidence="10" id="KW-1185">Reference proteome</keyword>
<accession>A0A7X0LVK0</accession>
<evidence type="ECO:0000256" key="4">
    <source>
        <dbReference type="ARBA" id="ARBA00022692"/>
    </source>
</evidence>
<comment type="caution">
    <text evidence="9">The sequence shown here is derived from an EMBL/GenBank/DDBJ whole genome shotgun (WGS) entry which is preliminary data.</text>
</comment>
<dbReference type="EMBL" id="JACHGK010000006">
    <property type="protein sequence ID" value="MBB6445615.1"/>
    <property type="molecule type" value="Genomic_DNA"/>
</dbReference>
<reference evidence="9 10" key="1">
    <citation type="submission" date="2020-08" db="EMBL/GenBank/DDBJ databases">
        <title>Genomic Encyclopedia of Type Strains, Phase IV (KMG-IV): sequencing the most valuable type-strain genomes for metagenomic binning, comparative biology and taxonomic classification.</title>
        <authorList>
            <person name="Goeker M."/>
        </authorList>
    </citation>
    <scope>NUCLEOTIDE SEQUENCE [LARGE SCALE GENOMIC DNA]</scope>
    <source>
        <strain evidence="9 10">DSM 5391</strain>
    </source>
</reference>
<dbReference type="PANTHER" id="PTHR48090">
    <property type="entry name" value="UNDECAPRENYL-PHOSPHATE 4-DEOXY-4-FORMAMIDO-L-ARABINOSE TRANSFERASE-RELATED"/>
    <property type="match status" value="1"/>
</dbReference>
<organism evidence="9 10">
    <name type="scientific">Bacillus benzoevorans</name>
    <dbReference type="NCBI Taxonomy" id="1456"/>
    <lineage>
        <taxon>Bacteria</taxon>
        <taxon>Bacillati</taxon>
        <taxon>Bacillota</taxon>
        <taxon>Bacilli</taxon>
        <taxon>Bacillales</taxon>
        <taxon>Bacillaceae</taxon>
        <taxon>Bacillus</taxon>
    </lineage>
</organism>
<evidence type="ECO:0000256" key="5">
    <source>
        <dbReference type="ARBA" id="ARBA00022989"/>
    </source>
</evidence>
<evidence type="ECO:0000313" key="10">
    <source>
        <dbReference type="Proteomes" id="UP000531594"/>
    </source>
</evidence>
<name>A0A7X0LVK0_9BACI</name>
<feature type="domain" description="Glycosyltransferase 2-like" evidence="8">
    <location>
        <begin position="7"/>
        <end position="178"/>
    </location>
</feature>
<proteinExistence type="predicted"/>
<feature type="transmembrane region" description="Helical" evidence="7">
    <location>
        <begin position="238"/>
        <end position="259"/>
    </location>
</feature>
<dbReference type="Gene3D" id="3.90.550.10">
    <property type="entry name" value="Spore Coat Polysaccharide Biosynthesis Protein SpsA, Chain A"/>
    <property type="match status" value="1"/>
</dbReference>
<keyword evidence="2" id="KW-0328">Glycosyltransferase</keyword>
<dbReference type="InterPro" id="IPR029044">
    <property type="entry name" value="Nucleotide-diphossugar_trans"/>
</dbReference>
<evidence type="ECO:0000256" key="1">
    <source>
        <dbReference type="ARBA" id="ARBA00004141"/>
    </source>
</evidence>
<dbReference type="RefSeq" id="WP_184525791.1">
    <property type="nucleotide sequence ID" value="NZ_JACHGK010000006.1"/>
</dbReference>
<keyword evidence="4 7" id="KW-0812">Transmembrane</keyword>
<evidence type="ECO:0000313" key="9">
    <source>
        <dbReference type="EMBL" id="MBB6445615.1"/>
    </source>
</evidence>
<evidence type="ECO:0000256" key="2">
    <source>
        <dbReference type="ARBA" id="ARBA00022676"/>
    </source>
</evidence>
<dbReference type="GO" id="GO:0005886">
    <property type="term" value="C:plasma membrane"/>
    <property type="evidence" value="ECO:0007669"/>
    <property type="project" value="TreeGrafter"/>
</dbReference>
<dbReference type="CDD" id="cd04187">
    <property type="entry name" value="DPM1_like_bac"/>
    <property type="match status" value="1"/>
</dbReference>
<dbReference type="Pfam" id="PF00535">
    <property type="entry name" value="Glycos_transf_2"/>
    <property type="match status" value="1"/>
</dbReference>